<evidence type="ECO:0000313" key="2">
    <source>
        <dbReference type="Proteomes" id="UP000814128"/>
    </source>
</evidence>
<proteinExistence type="predicted"/>
<feature type="non-terminal residue" evidence="1">
    <location>
        <position position="1"/>
    </location>
</feature>
<comment type="caution">
    <text evidence="1">The sequence shown here is derived from an EMBL/GenBank/DDBJ whole genome shotgun (WGS) entry which is preliminary data.</text>
</comment>
<protein>
    <submittedName>
        <fullName evidence="1">Uncharacterized protein</fullName>
    </submittedName>
</protein>
<name>A0ACB8QBZ3_9AGAM</name>
<keyword evidence="2" id="KW-1185">Reference proteome</keyword>
<feature type="non-terminal residue" evidence="1">
    <location>
        <position position="104"/>
    </location>
</feature>
<accession>A0ACB8QBZ3</accession>
<sequence length="104" mass="12098">FRRMWNVLCDIQVAASSTFPDNRAFISFFLHSVPLKCIEHLLSGLRDVDAHDYMDWKEDPIFCKFKDYIYNKEAEIKDALRAVQYKVNESTLPAVMGPGRPEKV</sequence>
<evidence type="ECO:0000313" key="1">
    <source>
        <dbReference type="EMBL" id="KAI0029120.1"/>
    </source>
</evidence>
<dbReference type="Proteomes" id="UP000814128">
    <property type="component" value="Unassembled WGS sequence"/>
</dbReference>
<reference evidence="1" key="1">
    <citation type="submission" date="2021-02" db="EMBL/GenBank/DDBJ databases">
        <authorList>
            <consortium name="DOE Joint Genome Institute"/>
            <person name="Ahrendt S."/>
            <person name="Looney B.P."/>
            <person name="Miyauchi S."/>
            <person name="Morin E."/>
            <person name="Drula E."/>
            <person name="Courty P.E."/>
            <person name="Chicoki N."/>
            <person name="Fauchery L."/>
            <person name="Kohler A."/>
            <person name="Kuo A."/>
            <person name="Labutti K."/>
            <person name="Pangilinan J."/>
            <person name="Lipzen A."/>
            <person name="Riley R."/>
            <person name="Andreopoulos W."/>
            <person name="He G."/>
            <person name="Johnson J."/>
            <person name="Barry K.W."/>
            <person name="Grigoriev I.V."/>
            <person name="Nagy L."/>
            <person name="Hibbett D."/>
            <person name="Henrissat B."/>
            <person name="Matheny P.B."/>
            <person name="Labbe J."/>
            <person name="Martin F."/>
        </authorList>
    </citation>
    <scope>NUCLEOTIDE SEQUENCE</scope>
    <source>
        <strain evidence="1">EC-137</strain>
    </source>
</reference>
<dbReference type="EMBL" id="MU273697">
    <property type="protein sequence ID" value="KAI0029120.1"/>
    <property type="molecule type" value="Genomic_DNA"/>
</dbReference>
<reference evidence="1" key="2">
    <citation type="journal article" date="2022" name="New Phytol.">
        <title>Evolutionary transition to the ectomycorrhizal habit in the genomes of a hyperdiverse lineage of mushroom-forming fungi.</title>
        <authorList>
            <person name="Looney B."/>
            <person name="Miyauchi S."/>
            <person name="Morin E."/>
            <person name="Drula E."/>
            <person name="Courty P.E."/>
            <person name="Kohler A."/>
            <person name="Kuo A."/>
            <person name="LaButti K."/>
            <person name="Pangilinan J."/>
            <person name="Lipzen A."/>
            <person name="Riley R."/>
            <person name="Andreopoulos W."/>
            <person name="He G."/>
            <person name="Johnson J."/>
            <person name="Nolan M."/>
            <person name="Tritt A."/>
            <person name="Barry K.W."/>
            <person name="Grigoriev I.V."/>
            <person name="Nagy L.G."/>
            <person name="Hibbett D."/>
            <person name="Henrissat B."/>
            <person name="Matheny P.B."/>
            <person name="Labbe J."/>
            <person name="Martin F.M."/>
        </authorList>
    </citation>
    <scope>NUCLEOTIDE SEQUENCE</scope>
    <source>
        <strain evidence="1">EC-137</strain>
    </source>
</reference>
<gene>
    <name evidence="1" type="ORF">K488DRAFT_30179</name>
</gene>
<organism evidence="1 2">
    <name type="scientific">Vararia minispora EC-137</name>
    <dbReference type="NCBI Taxonomy" id="1314806"/>
    <lineage>
        <taxon>Eukaryota</taxon>
        <taxon>Fungi</taxon>
        <taxon>Dikarya</taxon>
        <taxon>Basidiomycota</taxon>
        <taxon>Agaricomycotina</taxon>
        <taxon>Agaricomycetes</taxon>
        <taxon>Russulales</taxon>
        <taxon>Lachnocladiaceae</taxon>
        <taxon>Vararia</taxon>
    </lineage>
</organism>